<dbReference type="EC" id="1.2.4.4" evidence="4"/>
<protein>
    <recommendedName>
        <fullName evidence="4">2-oxoisovalerate dehydrogenase subunit alpha</fullName>
        <ecNumber evidence="4">1.2.4.4</ecNumber>
    </recommendedName>
    <alternativeName>
        <fullName evidence="4">Branched-chain alpha-keto acid dehydrogenase E1 component alpha chain</fullName>
    </alternativeName>
</protein>
<evidence type="ECO:0000256" key="4">
    <source>
        <dbReference type="RuleBase" id="RU365014"/>
    </source>
</evidence>
<keyword evidence="3 4" id="KW-0786">Thiamine pyrophosphate</keyword>
<organism evidence="7 8">
    <name type="scientific">Candidatus Segetimicrobium genomatis</name>
    <dbReference type="NCBI Taxonomy" id="2569760"/>
    <lineage>
        <taxon>Bacteria</taxon>
        <taxon>Bacillati</taxon>
        <taxon>Candidatus Sysuimicrobiota</taxon>
        <taxon>Candidatus Sysuimicrobiia</taxon>
        <taxon>Candidatus Sysuimicrobiales</taxon>
        <taxon>Candidatus Segetimicrobiaceae</taxon>
        <taxon>Candidatus Segetimicrobium</taxon>
    </lineage>
</organism>
<sequence length="314" mass="34979">MYYYIALARALDDRMWVLQRAGKAMFVISGPGHEGCQVAAMWPMDKKQDWFVPFYRSVAACLVKGMTVTDMLLGLFARATDPSSGGRQMPGHYGHPRFKILSTSSPVGTQYPHAVGIAYASKLRRTGEVTMVSIGEGGTSQGDWHEALNFAAIHKCPVLLIVENNELAISVPLRKQMAVPSVAVRAAGYGMPGVTADGSDVLECYRVAKEAYDRAKRGEGPTLIEYRVPRLGSHSSDDQQERYRSREELEQVRKRDPLLTFRAYLERVGLLNESTLKDIAERIRRDIDTATDEADRAPLPQPDTATRHLFFEGE</sequence>
<feature type="compositionally biased region" description="Basic and acidic residues" evidence="5">
    <location>
        <begin position="235"/>
        <end position="249"/>
    </location>
</feature>
<evidence type="ECO:0000256" key="2">
    <source>
        <dbReference type="ARBA" id="ARBA00023002"/>
    </source>
</evidence>
<dbReference type="Gene3D" id="3.40.50.970">
    <property type="match status" value="1"/>
</dbReference>
<evidence type="ECO:0000313" key="7">
    <source>
        <dbReference type="EMBL" id="TMJ01022.1"/>
    </source>
</evidence>
<keyword evidence="2 4" id="KW-0560">Oxidoreductase</keyword>
<comment type="caution">
    <text evidence="7">The sequence shown here is derived from an EMBL/GenBank/DDBJ whole genome shotgun (WGS) entry which is preliminary data.</text>
</comment>
<dbReference type="InterPro" id="IPR001017">
    <property type="entry name" value="DH_E1"/>
</dbReference>
<dbReference type="InterPro" id="IPR050771">
    <property type="entry name" value="Alpha-ketoacid_DH_E1_comp"/>
</dbReference>
<evidence type="ECO:0000256" key="1">
    <source>
        <dbReference type="ARBA" id="ARBA00001964"/>
    </source>
</evidence>
<evidence type="ECO:0000259" key="6">
    <source>
        <dbReference type="Pfam" id="PF00676"/>
    </source>
</evidence>
<gene>
    <name evidence="7" type="ORF">E6H01_08260</name>
</gene>
<dbReference type="CDD" id="cd02000">
    <property type="entry name" value="TPP_E1_PDC_ADC_BCADC"/>
    <property type="match status" value="1"/>
</dbReference>
<dbReference type="Pfam" id="PF00676">
    <property type="entry name" value="E1_dh"/>
    <property type="match status" value="1"/>
</dbReference>
<dbReference type="PANTHER" id="PTHR43380">
    <property type="entry name" value="2-OXOISOVALERATE DEHYDROGENASE SUBUNIT ALPHA, MITOCHONDRIAL"/>
    <property type="match status" value="1"/>
</dbReference>
<comment type="catalytic activity">
    <reaction evidence="4">
        <text>N(6)-[(R)-lipoyl]-L-lysyl-[protein] + 3-methyl-2-oxobutanoate + H(+) = N(6)-[(R)-S(8)-2-methylpropanoyldihydrolipoyl]-L-lysyl-[protein] + CO2</text>
        <dbReference type="Rhea" id="RHEA:13457"/>
        <dbReference type="Rhea" id="RHEA-COMP:10474"/>
        <dbReference type="Rhea" id="RHEA-COMP:10497"/>
        <dbReference type="ChEBI" id="CHEBI:11851"/>
        <dbReference type="ChEBI" id="CHEBI:15378"/>
        <dbReference type="ChEBI" id="CHEBI:16526"/>
        <dbReference type="ChEBI" id="CHEBI:83099"/>
        <dbReference type="ChEBI" id="CHEBI:83142"/>
        <dbReference type="EC" id="1.2.4.4"/>
    </reaction>
</comment>
<dbReference type="GO" id="GO:0003863">
    <property type="term" value="F:branched-chain 2-oxo acid dehydrogenase activity"/>
    <property type="evidence" value="ECO:0007669"/>
    <property type="project" value="UniProtKB-EC"/>
</dbReference>
<proteinExistence type="inferred from homology"/>
<comment type="function">
    <text evidence="4">The branched-chain alpha-keto dehydrogenase complex catalyzes the overall conversion of alpha-keto acids to acyl-CoA and CO(2). It contains multiple copies of three enzymatic components: branched-chain alpha-keto acid decarboxylase (E1), lipoamide acyltransferase (E2) and lipoamide dehydrogenase (E3).</text>
</comment>
<evidence type="ECO:0000256" key="3">
    <source>
        <dbReference type="ARBA" id="ARBA00023052"/>
    </source>
</evidence>
<dbReference type="InterPro" id="IPR029061">
    <property type="entry name" value="THDP-binding"/>
</dbReference>
<dbReference type="PANTHER" id="PTHR43380:SF1">
    <property type="entry name" value="2-OXOISOVALERATE DEHYDROGENASE SUBUNIT ALPHA, MITOCHONDRIAL"/>
    <property type="match status" value="1"/>
</dbReference>
<comment type="similarity">
    <text evidence="4">Belongs to the BCKDHA family.</text>
</comment>
<comment type="cofactor">
    <cofactor evidence="1 4">
        <name>thiamine diphosphate</name>
        <dbReference type="ChEBI" id="CHEBI:58937"/>
    </cofactor>
</comment>
<feature type="region of interest" description="Disordered" evidence="5">
    <location>
        <begin position="228"/>
        <end position="249"/>
    </location>
</feature>
<name>A0A537KZ41_9BACT</name>
<dbReference type="GO" id="GO:0009083">
    <property type="term" value="P:branched-chain amino acid catabolic process"/>
    <property type="evidence" value="ECO:0007669"/>
    <property type="project" value="TreeGrafter"/>
</dbReference>
<feature type="domain" description="Dehydrogenase E1 component" evidence="6">
    <location>
        <begin position="6"/>
        <end position="302"/>
    </location>
</feature>
<dbReference type="AlphaFoldDB" id="A0A537KZ41"/>
<dbReference type="SUPFAM" id="SSF52518">
    <property type="entry name" value="Thiamin diphosphate-binding fold (THDP-binding)"/>
    <property type="match status" value="1"/>
</dbReference>
<reference evidence="7 8" key="1">
    <citation type="journal article" date="2019" name="Nat. Microbiol.">
        <title>Mediterranean grassland soil C-N compound turnover is dependent on rainfall and depth, and is mediated by genomically divergent microorganisms.</title>
        <authorList>
            <person name="Diamond S."/>
            <person name="Andeer P.F."/>
            <person name="Li Z."/>
            <person name="Crits-Christoph A."/>
            <person name="Burstein D."/>
            <person name="Anantharaman K."/>
            <person name="Lane K.R."/>
            <person name="Thomas B.C."/>
            <person name="Pan C."/>
            <person name="Northen T.R."/>
            <person name="Banfield J.F."/>
        </authorList>
    </citation>
    <scope>NUCLEOTIDE SEQUENCE [LARGE SCALE GENOMIC DNA]</scope>
    <source>
        <strain evidence="7">NP_4</strain>
    </source>
</reference>
<evidence type="ECO:0000256" key="5">
    <source>
        <dbReference type="SAM" id="MobiDB-lite"/>
    </source>
</evidence>
<evidence type="ECO:0000313" key="8">
    <source>
        <dbReference type="Proteomes" id="UP000319353"/>
    </source>
</evidence>
<accession>A0A537KZ41</accession>
<dbReference type="Proteomes" id="UP000319353">
    <property type="component" value="Unassembled WGS sequence"/>
</dbReference>
<dbReference type="EMBL" id="VBAL01000110">
    <property type="protein sequence ID" value="TMJ01022.1"/>
    <property type="molecule type" value="Genomic_DNA"/>
</dbReference>